<dbReference type="NCBIfam" id="TIGR02963">
    <property type="entry name" value="xanthine_xdhA"/>
    <property type="match status" value="1"/>
</dbReference>
<dbReference type="GO" id="GO:0004854">
    <property type="term" value="F:xanthine dehydrogenase activity"/>
    <property type="evidence" value="ECO:0007669"/>
    <property type="project" value="InterPro"/>
</dbReference>
<reference evidence="9 10" key="1">
    <citation type="submission" date="2017-05" db="EMBL/GenBank/DDBJ databases">
        <title>Genomic insights into alkan degradation activity of Oleiphilus messinensis.</title>
        <authorList>
            <person name="Kozyavkin S.A."/>
            <person name="Slesarev A.I."/>
            <person name="Golyshin P.N."/>
            <person name="Korzhenkov A."/>
            <person name="Golyshina O.N."/>
            <person name="Toshchakov S.V."/>
        </authorList>
    </citation>
    <scope>NUCLEOTIDE SEQUENCE [LARGE SCALE GENOMIC DNA]</scope>
    <source>
        <strain evidence="9 10">ME102</strain>
    </source>
</reference>
<dbReference type="InterPro" id="IPR036683">
    <property type="entry name" value="CO_DH_flav_C_dom_sf"/>
</dbReference>
<dbReference type="InterPro" id="IPR016208">
    <property type="entry name" value="Ald_Oxase/xanthine_DH-like"/>
</dbReference>
<dbReference type="InterPro" id="IPR012175">
    <property type="entry name" value="Xanth_DH_ssu_bac"/>
</dbReference>
<accession>A0A1Y0IC47</accession>
<keyword evidence="5" id="KW-0408">Iron</keyword>
<dbReference type="InterPro" id="IPR014307">
    <property type="entry name" value="Xanthine_DH_ssu"/>
</dbReference>
<evidence type="ECO:0000256" key="1">
    <source>
        <dbReference type="ARBA" id="ARBA00022630"/>
    </source>
</evidence>
<evidence type="ECO:0000256" key="2">
    <source>
        <dbReference type="ARBA" id="ARBA00022723"/>
    </source>
</evidence>
<dbReference type="InterPro" id="IPR016169">
    <property type="entry name" value="FAD-bd_PCMH_sub2"/>
</dbReference>
<evidence type="ECO:0000313" key="10">
    <source>
        <dbReference type="Proteomes" id="UP000196027"/>
    </source>
</evidence>
<gene>
    <name evidence="9" type="ORF">OLMES_3708</name>
</gene>
<name>A0A1Y0IC47_9GAMM</name>
<dbReference type="EMBL" id="CP021425">
    <property type="protein sequence ID" value="ARU57729.1"/>
    <property type="molecule type" value="Genomic_DNA"/>
</dbReference>
<dbReference type="PROSITE" id="PS00197">
    <property type="entry name" value="2FE2S_FER_1"/>
    <property type="match status" value="1"/>
</dbReference>
<feature type="domain" description="FAD-binding PCMH-type" evidence="8">
    <location>
        <begin position="196"/>
        <end position="369"/>
    </location>
</feature>
<dbReference type="GO" id="GO:0005506">
    <property type="term" value="F:iron ion binding"/>
    <property type="evidence" value="ECO:0007669"/>
    <property type="project" value="InterPro"/>
</dbReference>
<dbReference type="GO" id="GO:0051537">
    <property type="term" value="F:2 iron, 2 sulfur cluster binding"/>
    <property type="evidence" value="ECO:0007669"/>
    <property type="project" value="InterPro"/>
</dbReference>
<dbReference type="InterPro" id="IPR001041">
    <property type="entry name" value="2Fe-2S_ferredoxin-type"/>
</dbReference>
<dbReference type="PANTHER" id="PTHR45444:SF3">
    <property type="entry name" value="XANTHINE DEHYDROGENASE"/>
    <property type="match status" value="1"/>
</dbReference>
<evidence type="ECO:0000259" key="8">
    <source>
        <dbReference type="PROSITE" id="PS51387"/>
    </source>
</evidence>
<dbReference type="SUPFAM" id="SSF56176">
    <property type="entry name" value="FAD-binding/transporter-associated domain-like"/>
    <property type="match status" value="1"/>
</dbReference>
<dbReference type="InterPro" id="IPR016167">
    <property type="entry name" value="FAD-bd_PCMH_sub1"/>
</dbReference>
<dbReference type="InterPro" id="IPR006058">
    <property type="entry name" value="2Fe2S_fd_BS"/>
</dbReference>
<sequence length="511" mass="55867">MISFYLNGQLHTESSVDPNLTLLRYLRTQQNLVGTKEGCGTGDCGACTVLLGTQNNQSREWFYQTINSCITFLSQVDGKSIVTVEAVAQDGGLHPAQKALVDTHGSQCGFCTPGIVMSMVGLYEKLNTGNKAITRTQVEQALSGNLCRCTGYRPIIDAALQMCSETATQPVKIWSPENTDQSLPKTKVKNQQLAGLHSTESQSFCPQTEPELQQILATTPDYRIVAGATDLALEAPRWQQPMPTLVCIDQIQALKEIYTEQDTLVIGSAATYSEIEPHIGNAFPEFRNLLMRLGSEQIRNQGTLGGNIANASPIGDTPPILIALGAELEISSQDGTHLMPVDSFFLDYKKTALKAGEYIRSIRIPKLKNGEYLKVYKISKRLEDDISAVLMALKITIDDDLIKNVTSGFGGMAAIPKRAIPIEKALINRPLTLESFKSAALQTGHAFTPIDDVRASATYRIRVAQGLLQKCAYELLDQQNQPDTNTSARPISRVEQIHSTSNTDYLGASHD</sequence>
<dbReference type="Pfam" id="PF01799">
    <property type="entry name" value="Fer2_2"/>
    <property type="match status" value="1"/>
</dbReference>
<keyword evidence="1" id="KW-0285">Flavoprotein</keyword>
<dbReference type="Gene3D" id="3.30.390.50">
    <property type="entry name" value="CO dehydrogenase flavoprotein, C-terminal domain"/>
    <property type="match status" value="1"/>
</dbReference>
<dbReference type="InterPro" id="IPR002888">
    <property type="entry name" value="2Fe-2S-bd"/>
</dbReference>
<organism evidence="9 10">
    <name type="scientific">Oleiphilus messinensis</name>
    <dbReference type="NCBI Taxonomy" id="141451"/>
    <lineage>
        <taxon>Bacteria</taxon>
        <taxon>Pseudomonadati</taxon>
        <taxon>Pseudomonadota</taxon>
        <taxon>Gammaproteobacteria</taxon>
        <taxon>Oceanospirillales</taxon>
        <taxon>Oleiphilaceae</taxon>
        <taxon>Oleiphilus</taxon>
    </lineage>
</organism>
<dbReference type="SUPFAM" id="SSF55447">
    <property type="entry name" value="CO dehydrogenase flavoprotein C-terminal domain-like"/>
    <property type="match status" value="1"/>
</dbReference>
<keyword evidence="3" id="KW-0274">FAD</keyword>
<dbReference type="SMART" id="SM01092">
    <property type="entry name" value="CO_deh_flav_C"/>
    <property type="match status" value="1"/>
</dbReference>
<dbReference type="OrthoDB" id="9775084at2"/>
<evidence type="ECO:0000256" key="3">
    <source>
        <dbReference type="ARBA" id="ARBA00022827"/>
    </source>
</evidence>
<dbReference type="InterPro" id="IPR036010">
    <property type="entry name" value="2Fe-2S_ferredoxin-like_sf"/>
</dbReference>
<dbReference type="InterPro" id="IPR016166">
    <property type="entry name" value="FAD-bd_PCMH"/>
</dbReference>
<dbReference type="PROSITE" id="PS51085">
    <property type="entry name" value="2FE2S_FER_2"/>
    <property type="match status" value="1"/>
</dbReference>
<dbReference type="InterPro" id="IPR002346">
    <property type="entry name" value="Mopterin_DH_FAD-bd"/>
</dbReference>
<feature type="region of interest" description="Disordered" evidence="6">
    <location>
        <begin position="480"/>
        <end position="511"/>
    </location>
</feature>
<proteinExistence type="predicted"/>
<evidence type="ECO:0000259" key="7">
    <source>
        <dbReference type="PROSITE" id="PS51085"/>
    </source>
</evidence>
<dbReference type="RefSeq" id="WP_087462595.1">
    <property type="nucleotide sequence ID" value="NZ_CP021425.1"/>
</dbReference>
<evidence type="ECO:0000256" key="5">
    <source>
        <dbReference type="ARBA" id="ARBA00023004"/>
    </source>
</evidence>
<dbReference type="InterPro" id="IPR036884">
    <property type="entry name" value="2Fe-2S-bd_dom_sf"/>
</dbReference>
<dbReference type="Gene3D" id="3.10.20.30">
    <property type="match status" value="1"/>
</dbReference>
<protein>
    <submittedName>
        <fullName evidence="9">Xanthine dehydrogenase</fullName>
    </submittedName>
</protein>
<dbReference type="PANTHER" id="PTHR45444">
    <property type="entry name" value="XANTHINE DEHYDROGENASE"/>
    <property type="match status" value="1"/>
</dbReference>
<dbReference type="CDD" id="cd00207">
    <property type="entry name" value="fer2"/>
    <property type="match status" value="1"/>
</dbReference>
<feature type="compositionally biased region" description="Polar residues" evidence="6">
    <location>
        <begin position="480"/>
        <end position="489"/>
    </location>
</feature>
<dbReference type="Pfam" id="PF03450">
    <property type="entry name" value="CO_deh_flav_C"/>
    <property type="match status" value="1"/>
</dbReference>
<dbReference type="Pfam" id="PF00111">
    <property type="entry name" value="Fer2"/>
    <property type="match status" value="1"/>
</dbReference>
<dbReference type="SUPFAM" id="SSF47741">
    <property type="entry name" value="CO dehydrogenase ISP C-domain like"/>
    <property type="match status" value="1"/>
</dbReference>
<dbReference type="InterPro" id="IPR012675">
    <property type="entry name" value="Beta-grasp_dom_sf"/>
</dbReference>
<dbReference type="KEGG" id="ome:OLMES_3708"/>
<keyword evidence="4" id="KW-0560">Oxidoreductase</keyword>
<keyword evidence="10" id="KW-1185">Reference proteome</keyword>
<keyword evidence="2" id="KW-0479">Metal-binding</keyword>
<dbReference type="Proteomes" id="UP000196027">
    <property type="component" value="Chromosome"/>
</dbReference>
<dbReference type="Gene3D" id="3.30.465.10">
    <property type="match status" value="1"/>
</dbReference>
<evidence type="ECO:0000256" key="6">
    <source>
        <dbReference type="SAM" id="MobiDB-lite"/>
    </source>
</evidence>
<dbReference type="AlphaFoldDB" id="A0A1Y0IC47"/>
<evidence type="ECO:0000256" key="4">
    <source>
        <dbReference type="ARBA" id="ARBA00023002"/>
    </source>
</evidence>
<dbReference type="Pfam" id="PF00941">
    <property type="entry name" value="FAD_binding_5"/>
    <property type="match status" value="1"/>
</dbReference>
<dbReference type="SUPFAM" id="SSF54292">
    <property type="entry name" value="2Fe-2S ferredoxin-like"/>
    <property type="match status" value="1"/>
</dbReference>
<dbReference type="Gene3D" id="1.10.150.120">
    <property type="entry name" value="[2Fe-2S]-binding domain"/>
    <property type="match status" value="1"/>
</dbReference>
<dbReference type="Gene3D" id="3.30.43.10">
    <property type="entry name" value="Uridine Diphospho-n-acetylenolpyruvylglucosamine Reductase, domain 2"/>
    <property type="match status" value="1"/>
</dbReference>
<dbReference type="PROSITE" id="PS51387">
    <property type="entry name" value="FAD_PCMH"/>
    <property type="match status" value="1"/>
</dbReference>
<dbReference type="PIRSF" id="PIRSF036557">
    <property type="entry name" value="XdhA_RC"/>
    <property type="match status" value="1"/>
</dbReference>
<dbReference type="GO" id="GO:0071949">
    <property type="term" value="F:FAD binding"/>
    <property type="evidence" value="ECO:0007669"/>
    <property type="project" value="InterPro"/>
</dbReference>
<dbReference type="InterPro" id="IPR036318">
    <property type="entry name" value="FAD-bd_PCMH-like_sf"/>
</dbReference>
<dbReference type="InterPro" id="IPR005107">
    <property type="entry name" value="CO_DH_flav_C"/>
</dbReference>
<feature type="domain" description="2Fe-2S ferredoxin-type" evidence="7">
    <location>
        <begin position="1"/>
        <end position="87"/>
    </location>
</feature>
<evidence type="ECO:0000313" key="9">
    <source>
        <dbReference type="EMBL" id="ARU57729.1"/>
    </source>
</evidence>